<gene>
    <name evidence="2" type="ORF">Tco_0894626</name>
</gene>
<keyword evidence="3" id="KW-1185">Reference proteome</keyword>
<sequence length="117" mass="12945">MVFAYLKNKKMLERQENKPNETPSSDDTTDEDIAEFEVASKLKSSNSKPKKVTAHKVVTQKVQTKAFPAKSPVPIRNYILGLAAAHTWACIGNKTFGTRKPKDAIVSGQDKKGNKKV</sequence>
<feature type="region of interest" description="Disordered" evidence="1">
    <location>
        <begin position="10"/>
        <end position="31"/>
    </location>
</feature>
<feature type="region of interest" description="Disordered" evidence="1">
    <location>
        <begin position="98"/>
        <end position="117"/>
    </location>
</feature>
<evidence type="ECO:0000256" key="1">
    <source>
        <dbReference type="SAM" id="MobiDB-lite"/>
    </source>
</evidence>
<reference evidence="2" key="1">
    <citation type="journal article" date="2022" name="Int. J. Mol. Sci.">
        <title>Draft Genome of Tanacetum Coccineum: Genomic Comparison of Closely Related Tanacetum-Family Plants.</title>
        <authorList>
            <person name="Yamashiro T."/>
            <person name="Shiraishi A."/>
            <person name="Nakayama K."/>
            <person name="Satake H."/>
        </authorList>
    </citation>
    <scope>NUCLEOTIDE SEQUENCE</scope>
</reference>
<dbReference type="EMBL" id="BQNB010014155">
    <property type="protein sequence ID" value="GJT24689.1"/>
    <property type="molecule type" value="Genomic_DNA"/>
</dbReference>
<dbReference type="Proteomes" id="UP001151760">
    <property type="component" value="Unassembled WGS sequence"/>
</dbReference>
<accession>A0ABQ5CIK9</accession>
<evidence type="ECO:0000313" key="3">
    <source>
        <dbReference type="Proteomes" id="UP001151760"/>
    </source>
</evidence>
<reference evidence="2" key="2">
    <citation type="submission" date="2022-01" db="EMBL/GenBank/DDBJ databases">
        <authorList>
            <person name="Yamashiro T."/>
            <person name="Shiraishi A."/>
            <person name="Satake H."/>
            <person name="Nakayama K."/>
        </authorList>
    </citation>
    <scope>NUCLEOTIDE SEQUENCE</scope>
</reference>
<organism evidence="2 3">
    <name type="scientific">Tanacetum coccineum</name>
    <dbReference type="NCBI Taxonomy" id="301880"/>
    <lineage>
        <taxon>Eukaryota</taxon>
        <taxon>Viridiplantae</taxon>
        <taxon>Streptophyta</taxon>
        <taxon>Embryophyta</taxon>
        <taxon>Tracheophyta</taxon>
        <taxon>Spermatophyta</taxon>
        <taxon>Magnoliopsida</taxon>
        <taxon>eudicotyledons</taxon>
        <taxon>Gunneridae</taxon>
        <taxon>Pentapetalae</taxon>
        <taxon>asterids</taxon>
        <taxon>campanulids</taxon>
        <taxon>Asterales</taxon>
        <taxon>Asteraceae</taxon>
        <taxon>Asteroideae</taxon>
        <taxon>Anthemideae</taxon>
        <taxon>Anthemidinae</taxon>
        <taxon>Tanacetum</taxon>
    </lineage>
</organism>
<name>A0ABQ5CIK9_9ASTR</name>
<evidence type="ECO:0000313" key="2">
    <source>
        <dbReference type="EMBL" id="GJT24689.1"/>
    </source>
</evidence>
<feature type="compositionally biased region" description="Basic and acidic residues" evidence="1">
    <location>
        <begin position="10"/>
        <end position="19"/>
    </location>
</feature>
<proteinExistence type="predicted"/>
<protein>
    <submittedName>
        <fullName evidence="2">Uncharacterized protein</fullName>
    </submittedName>
</protein>
<comment type="caution">
    <text evidence="2">The sequence shown here is derived from an EMBL/GenBank/DDBJ whole genome shotgun (WGS) entry which is preliminary data.</text>
</comment>